<protein>
    <submittedName>
        <fullName evidence="1">Uncharacterized protein</fullName>
    </submittedName>
</protein>
<sequence>MKIFYKKCEAVESVIRRNYLEYIYHKRKYCLLVKFSEMVFISDT</sequence>
<dbReference type="AlphaFoldDB" id="Q2GHA6"/>
<gene>
    <name evidence="1" type="ordered locus">ECH_0357</name>
</gene>
<dbReference type="Proteomes" id="UP000008320">
    <property type="component" value="Chromosome"/>
</dbReference>
<evidence type="ECO:0000313" key="1">
    <source>
        <dbReference type="EMBL" id="ABD44953.1"/>
    </source>
</evidence>
<organism evidence="1 2">
    <name type="scientific">Ehrlichia chaffeensis (strain ATCC CRL-10679 / Arkansas)</name>
    <dbReference type="NCBI Taxonomy" id="205920"/>
    <lineage>
        <taxon>Bacteria</taxon>
        <taxon>Pseudomonadati</taxon>
        <taxon>Pseudomonadota</taxon>
        <taxon>Alphaproteobacteria</taxon>
        <taxon>Rickettsiales</taxon>
        <taxon>Anaplasmataceae</taxon>
        <taxon>Ehrlichia</taxon>
    </lineage>
</organism>
<keyword evidence="2" id="KW-1185">Reference proteome</keyword>
<proteinExistence type="predicted"/>
<name>Q2GHA6_EHRCR</name>
<reference evidence="1 2" key="1">
    <citation type="journal article" date="2006" name="PLoS Genet.">
        <title>Comparative genomics of emerging human ehrlichiosis agents.</title>
        <authorList>
            <person name="Dunning Hotopp J.C."/>
            <person name="Lin M."/>
            <person name="Madupu R."/>
            <person name="Crabtree J."/>
            <person name="Angiuoli S.V."/>
            <person name="Eisen J.A."/>
            <person name="Seshadri R."/>
            <person name="Ren Q."/>
            <person name="Wu M."/>
            <person name="Utterback T.R."/>
            <person name="Smith S."/>
            <person name="Lewis M."/>
            <person name="Khouri H."/>
            <person name="Zhang C."/>
            <person name="Niu H."/>
            <person name="Lin Q."/>
            <person name="Ohashi N."/>
            <person name="Zhi N."/>
            <person name="Nelson W."/>
            <person name="Brinkac L.M."/>
            <person name="Dodson R.J."/>
            <person name="Rosovitz M.J."/>
            <person name="Sundaram J."/>
            <person name="Daugherty S.C."/>
            <person name="Davidsen T."/>
            <person name="Durkin A.S."/>
            <person name="Gwinn M."/>
            <person name="Haft D.H."/>
            <person name="Selengut J.D."/>
            <person name="Sullivan S.A."/>
            <person name="Zafar N."/>
            <person name="Zhou L."/>
            <person name="Benahmed F."/>
            <person name="Forberger H."/>
            <person name="Halpin R."/>
            <person name="Mulligan S."/>
            <person name="Robinson J."/>
            <person name="White O."/>
            <person name="Rikihisa Y."/>
            <person name="Tettelin H."/>
        </authorList>
    </citation>
    <scope>NUCLEOTIDE SEQUENCE [LARGE SCALE GENOMIC DNA]</scope>
    <source>
        <strain evidence="2">ATCC CRL-10679 / Arkansas</strain>
    </source>
</reference>
<accession>Q2GHA6</accession>
<dbReference type="KEGG" id="ech:ECH_0357"/>
<dbReference type="STRING" id="205920.ECH_0357"/>
<dbReference type="HOGENOM" id="CLU_3215593_0_0_5"/>
<evidence type="ECO:0000313" key="2">
    <source>
        <dbReference type="Proteomes" id="UP000008320"/>
    </source>
</evidence>
<dbReference type="EMBL" id="CP000236">
    <property type="protein sequence ID" value="ABD44953.1"/>
    <property type="molecule type" value="Genomic_DNA"/>
</dbReference>